<dbReference type="Proteomes" id="UP000593567">
    <property type="component" value="Unassembled WGS sequence"/>
</dbReference>
<keyword evidence="2" id="KW-1185">Reference proteome</keyword>
<proteinExistence type="predicted"/>
<protein>
    <submittedName>
        <fullName evidence="1">Uncharacterized protein</fullName>
    </submittedName>
</protein>
<reference evidence="1" key="1">
    <citation type="submission" date="2020-06" db="EMBL/GenBank/DDBJ databases">
        <title>Draft genome of Bugula neritina, a colonial animal packing powerful symbionts and potential medicines.</title>
        <authorList>
            <person name="Rayko M."/>
        </authorList>
    </citation>
    <scope>NUCLEOTIDE SEQUENCE [LARGE SCALE GENOMIC DNA]</scope>
    <source>
        <strain evidence="1">Kwan_BN1</strain>
    </source>
</reference>
<dbReference type="AlphaFoldDB" id="A0A7J7JEI4"/>
<name>A0A7J7JEI4_BUGNE</name>
<gene>
    <name evidence="1" type="ORF">EB796_017084</name>
</gene>
<accession>A0A7J7JEI4</accession>
<sequence length="80" mass="8848">MHVSNYLIYANIKNIREQPTEKSFSTAGHNDLSKITKLNTTLTAVTACVGMTLHHKVKAFSLFSCIVLCLRGLCCPVYTS</sequence>
<dbReference type="EMBL" id="VXIV02002554">
    <property type="protein sequence ID" value="KAF6024640.1"/>
    <property type="molecule type" value="Genomic_DNA"/>
</dbReference>
<organism evidence="1 2">
    <name type="scientific">Bugula neritina</name>
    <name type="common">Brown bryozoan</name>
    <name type="synonym">Sertularia neritina</name>
    <dbReference type="NCBI Taxonomy" id="10212"/>
    <lineage>
        <taxon>Eukaryota</taxon>
        <taxon>Metazoa</taxon>
        <taxon>Spiralia</taxon>
        <taxon>Lophotrochozoa</taxon>
        <taxon>Bryozoa</taxon>
        <taxon>Gymnolaemata</taxon>
        <taxon>Cheilostomatida</taxon>
        <taxon>Flustrina</taxon>
        <taxon>Buguloidea</taxon>
        <taxon>Bugulidae</taxon>
        <taxon>Bugula</taxon>
    </lineage>
</organism>
<evidence type="ECO:0000313" key="2">
    <source>
        <dbReference type="Proteomes" id="UP000593567"/>
    </source>
</evidence>
<comment type="caution">
    <text evidence="1">The sequence shown here is derived from an EMBL/GenBank/DDBJ whole genome shotgun (WGS) entry which is preliminary data.</text>
</comment>
<evidence type="ECO:0000313" key="1">
    <source>
        <dbReference type="EMBL" id="KAF6024640.1"/>
    </source>
</evidence>